<dbReference type="InterPro" id="IPR002477">
    <property type="entry name" value="Peptidoglycan-bd-like"/>
</dbReference>
<organism evidence="4 5">
    <name type="scientific">Pseudoxanthomonas wuyuanensis</name>
    <dbReference type="NCBI Taxonomy" id="1073196"/>
    <lineage>
        <taxon>Bacteria</taxon>
        <taxon>Pseudomonadati</taxon>
        <taxon>Pseudomonadota</taxon>
        <taxon>Gammaproteobacteria</taxon>
        <taxon>Lysobacterales</taxon>
        <taxon>Lysobacteraceae</taxon>
        <taxon>Pseudoxanthomonas</taxon>
    </lineage>
</organism>
<dbReference type="SMART" id="SM00047">
    <property type="entry name" value="LYZ2"/>
    <property type="match status" value="1"/>
</dbReference>
<keyword evidence="4" id="KW-0969">Cilium</keyword>
<dbReference type="Pfam" id="PF20410">
    <property type="entry name" value="X-Tfes_XVIPCD"/>
    <property type="match status" value="1"/>
</dbReference>
<evidence type="ECO:0000313" key="5">
    <source>
        <dbReference type="Proteomes" id="UP000219374"/>
    </source>
</evidence>
<dbReference type="EMBL" id="OCND01000011">
    <property type="protein sequence ID" value="SOD56807.1"/>
    <property type="molecule type" value="Genomic_DNA"/>
</dbReference>
<reference evidence="4 5" key="1">
    <citation type="submission" date="2017-09" db="EMBL/GenBank/DDBJ databases">
        <authorList>
            <person name="Ehlers B."/>
            <person name="Leendertz F.H."/>
        </authorList>
    </citation>
    <scope>NUCLEOTIDE SEQUENCE [LARGE SCALE GENOMIC DNA]</scope>
    <source>
        <strain evidence="4 5">CGMCC 1.10978</strain>
    </source>
</reference>
<dbReference type="InterPro" id="IPR036366">
    <property type="entry name" value="PGBDSf"/>
</dbReference>
<evidence type="ECO:0000259" key="3">
    <source>
        <dbReference type="SMART" id="SM00047"/>
    </source>
</evidence>
<feature type="compositionally biased region" description="Basic and acidic residues" evidence="2">
    <location>
        <begin position="370"/>
        <end position="381"/>
    </location>
</feature>
<feature type="domain" description="Mannosyl-glycoprotein endo-beta-N-acetylglucosamidase-like" evidence="3">
    <location>
        <begin position="2"/>
        <end position="155"/>
    </location>
</feature>
<dbReference type="SUPFAM" id="SSF47090">
    <property type="entry name" value="PGBD-like"/>
    <property type="match status" value="1"/>
</dbReference>
<feature type="region of interest" description="Disordered" evidence="2">
    <location>
        <begin position="359"/>
        <end position="381"/>
    </location>
</feature>
<dbReference type="Gene3D" id="1.10.101.10">
    <property type="entry name" value="PGBD-like superfamily/PGBD"/>
    <property type="match status" value="1"/>
</dbReference>
<dbReference type="AlphaFoldDB" id="A0A286DDV5"/>
<dbReference type="Proteomes" id="UP000219374">
    <property type="component" value="Unassembled WGS sequence"/>
</dbReference>
<proteinExistence type="predicted"/>
<keyword evidence="4" id="KW-0282">Flagellum</keyword>
<name>A0A286DDV5_9GAMM</name>
<dbReference type="GO" id="GO:0071973">
    <property type="term" value="P:bacterial-type flagellum-dependent cell motility"/>
    <property type="evidence" value="ECO:0007669"/>
    <property type="project" value="TreeGrafter"/>
</dbReference>
<evidence type="ECO:0000256" key="1">
    <source>
        <dbReference type="ARBA" id="ARBA00022801"/>
    </source>
</evidence>
<dbReference type="InterPro" id="IPR036365">
    <property type="entry name" value="PGBD-like_sf"/>
</dbReference>
<dbReference type="Gene3D" id="2.10.70.40">
    <property type="entry name" value="peptidoglycan hydrolase"/>
    <property type="match status" value="1"/>
</dbReference>
<evidence type="ECO:0000313" key="4">
    <source>
        <dbReference type="EMBL" id="SOD56807.1"/>
    </source>
</evidence>
<keyword evidence="5" id="KW-1185">Reference proteome</keyword>
<dbReference type="InterPro" id="IPR051056">
    <property type="entry name" value="Glycosyl_Hydrolase_73"/>
</dbReference>
<dbReference type="PANTHER" id="PTHR33308:SF9">
    <property type="entry name" value="PEPTIDOGLYCAN HYDROLASE FLGJ"/>
    <property type="match status" value="1"/>
</dbReference>
<evidence type="ECO:0000256" key="2">
    <source>
        <dbReference type="SAM" id="MobiDB-lite"/>
    </source>
</evidence>
<dbReference type="Pfam" id="PF01832">
    <property type="entry name" value="Glucosaminidase"/>
    <property type="match status" value="1"/>
</dbReference>
<dbReference type="Gene3D" id="1.10.530.10">
    <property type="match status" value="1"/>
</dbReference>
<keyword evidence="1" id="KW-0378">Hydrolase</keyword>
<dbReference type="RefSeq" id="WP_162125956.1">
    <property type="nucleotide sequence ID" value="NZ_OCND01000011.1"/>
</dbReference>
<dbReference type="GO" id="GO:0004040">
    <property type="term" value="F:amidase activity"/>
    <property type="evidence" value="ECO:0007669"/>
    <property type="project" value="InterPro"/>
</dbReference>
<dbReference type="InterPro" id="IPR046519">
    <property type="entry name" value="X-Tfes_XVIPCD"/>
</dbReference>
<dbReference type="InterPro" id="IPR002901">
    <property type="entry name" value="MGlyc_endo_b_GlcNAc-like_dom"/>
</dbReference>
<accession>A0A286DDV5</accession>
<gene>
    <name evidence="4" type="ORF">SAMN06296416_11118</name>
</gene>
<dbReference type="Pfam" id="PF01471">
    <property type="entry name" value="PG_binding_1"/>
    <property type="match status" value="1"/>
</dbReference>
<keyword evidence="4" id="KW-0966">Cell projection</keyword>
<protein>
    <submittedName>
        <fullName evidence="4">Flagellar rod assembly protein/muramidase FlgJ</fullName>
    </submittedName>
</protein>
<dbReference type="PRINTS" id="PR01002">
    <property type="entry name" value="FLGFLGJ"/>
</dbReference>
<dbReference type="PANTHER" id="PTHR33308">
    <property type="entry name" value="PEPTIDOGLYCAN HYDROLASE FLGJ"/>
    <property type="match status" value="1"/>
</dbReference>
<sequence length="381" mass="41635">MNDKEKFIAELYPAARKVAQETGMSWELILAQAAQETGWGQRQLAGTNNIFSIKAHGGWDGPTKTFNVWEIEGGKKVWHDEPFRVYDSYEEALRDRVKFLRDNPRYARAGLFDEGTKGDLAKEAAALQKAGYATDPGYAGSLVRVFNGLTMQRAIAQAQALEGPSDAVRVSTALPHVTHSATEGLLRQGVSGEEVARLQEALIRGGYRDALGNTLAMDGNFGQRTREAVLAFQQANGLKADGVVGPQTLDALKAVGQTSSLSSPAHPNNAMYQQAVKGLEQLGPEVFRNRQELENAAGTLVFNARVSGLTRIDHVVASTQGTGLFAVQGRMDGPAQNRAYVDKAQAISQSLEQSTHQLQQENLNQTPQQEQEREQRRVMMV</sequence>